<dbReference type="NCBIfam" id="TIGR01082">
    <property type="entry name" value="murC"/>
    <property type="match status" value="1"/>
</dbReference>
<dbReference type="Gene3D" id="3.40.50.720">
    <property type="entry name" value="NAD(P)-binding Rossmann-like Domain"/>
    <property type="match status" value="1"/>
</dbReference>
<evidence type="ECO:0000256" key="2">
    <source>
        <dbReference type="ARBA" id="ARBA00004752"/>
    </source>
</evidence>
<dbReference type="EC" id="6.3.2.8" evidence="3 14"/>
<organism evidence="19 20">
    <name type="scientific">Gordonia rubripertincta</name>
    <name type="common">Rhodococcus corallinus</name>
    <dbReference type="NCBI Taxonomy" id="36822"/>
    <lineage>
        <taxon>Bacteria</taxon>
        <taxon>Bacillati</taxon>
        <taxon>Actinomycetota</taxon>
        <taxon>Actinomycetes</taxon>
        <taxon>Mycobacteriales</taxon>
        <taxon>Gordoniaceae</taxon>
        <taxon>Gordonia</taxon>
    </lineage>
</organism>
<evidence type="ECO:0000256" key="10">
    <source>
        <dbReference type="ARBA" id="ARBA00022984"/>
    </source>
</evidence>
<dbReference type="GO" id="GO:0051301">
    <property type="term" value="P:cell division"/>
    <property type="evidence" value="ECO:0007669"/>
    <property type="project" value="UniProtKB-KW"/>
</dbReference>
<sequence length="536" mass="54672">MSEGTTVGTGGLPPLLARVHMVGIGGAGMSGLARILLARGGQVSGSDAKNSRGILELRTRGARVQVGHDPSALDQIPGGPSVVVTTHAAIPKTNPELVAARSRGIPILLRPRVLAQLMKGDRTLLLAGTHGKTSTTSMAVVALQHAGSDPSFAIGGELNESGTNAHHGGDPVFVAEADESDGSLLEYTPDIVAVTNIDADHLDFFGSIEAYVEVFDKFTERIRTGGTLVVCLDDPGSAALAGRVRGDLAERGVAVLGYGRGTHAGLAPGVPNVATLLSWEPRAAGGAARVRFTAPVTGPADENGTVVDRELILPLPGEHMALNAIAAMIGAVRVNGAETTDAAGALDGILAGIGAFGGVHRRFEFRGRRGGVEVIDDYAHHPTEVRSVLSAAQSMMAARVGPGAPRGRVIAVFQPHLYSRTVEFADEFAAALDLADTVVVADVYGAREAPIPGVSGRTIADKLTRPSVFAPDLSRLAGQVAGLARPGDVVLTLGAGDITMQGPEILAALGADTGTDDATPATGEGPGDGGLTGRVS</sequence>
<evidence type="ECO:0000313" key="20">
    <source>
        <dbReference type="Proteomes" id="UP001195196"/>
    </source>
</evidence>
<dbReference type="InterPro" id="IPR013221">
    <property type="entry name" value="Mur_ligase_cen"/>
</dbReference>
<dbReference type="Pfam" id="PF01225">
    <property type="entry name" value="Mur_ligase"/>
    <property type="match status" value="1"/>
</dbReference>
<feature type="binding site" evidence="14">
    <location>
        <begin position="128"/>
        <end position="134"/>
    </location>
    <ligand>
        <name>ATP</name>
        <dbReference type="ChEBI" id="CHEBI:30616"/>
    </ligand>
</feature>
<dbReference type="PANTHER" id="PTHR43445:SF3">
    <property type="entry name" value="UDP-N-ACETYLMURAMATE--L-ALANINE LIGASE"/>
    <property type="match status" value="1"/>
</dbReference>
<dbReference type="InterPro" id="IPR004101">
    <property type="entry name" value="Mur_ligase_C"/>
</dbReference>
<keyword evidence="12 14" id="KW-0961">Cell wall biogenesis/degradation</keyword>
<accession>A0AAW4G8F6</accession>
<dbReference type="GO" id="GO:0005524">
    <property type="term" value="F:ATP binding"/>
    <property type="evidence" value="ECO:0007669"/>
    <property type="project" value="UniProtKB-UniRule"/>
</dbReference>
<reference evidence="19" key="1">
    <citation type="submission" date="2021-02" db="EMBL/GenBank/DDBJ databases">
        <title>Taxonomy, biology and ecology of Rhodococcus bacteria occurring in California pistachio and other woody hosts as revealed by genome sequence analyses.</title>
        <authorList>
            <person name="Riely B."/>
            <person name="Gai Y."/>
        </authorList>
    </citation>
    <scope>NUCLEOTIDE SEQUENCE</scope>
    <source>
        <strain evidence="19">BP-295</strain>
    </source>
</reference>
<dbReference type="PANTHER" id="PTHR43445">
    <property type="entry name" value="UDP-N-ACETYLMURAMATE--L-ALANINE LIGASE-RELATED"/>
    <property type="match status" value="1"/>
</dbReference>
<keyword evidence="7 14" id="KW-0547">Nucleotide-binding</keyword>
<dbReference type="Pfam" id="PF02875">
    <property type="entry name" value="Mur_ligase_C"/>
    <property type="match status" value="1"/>
</dbReference>
<keyword evidence="10 14" id="KW-0573">Peptidoglycan synthesis</keyword>
<evidence type="ECO:0000256" key="13">
    <source>
        <dbReference type="ARBA" id="ARBA00047833"/>
    </source>
</evidence>
<dbReference type="Pfam" id="PF08245">
    <property type="entry name" value="Mur_ligase_M"/>
    <property type="match status" value="1"/>
</dbReference>
<feature type="domain" description="Mur ligase N-terminal catalytic" evidence="16">
    <location>
        <begin position="19"/>
        <end position="120"/>
    </location>
</feature>
<dbReference type="SUPFAM" id="SSF53244">
    <property type="entry name" value="MurD-like peptide ligases, peptide-binding domain"/>
    <property type="match status" value="1"/>
</dbReference>
<evidence type="ECO:0000256" key="8">
    <source>
        <dbReference type="ARBA" id="ARBA00022840"/>
    </source>
</evidence>
<dbReference type="Proteomes" id="UP001195196">
    <property type="component" value="Unassembled WGS sequence"/>
</dbReference>
<evidence type="ECO:0000256" key="11">
    <source>
        <dbReference type="ARBA" id="ARBA00023306"/>
    </source>
</evidence>
<keyword evidence="8 14" id="KW-0067">ATP-binding</keyword>
<comment type="subcellular location">
    <subcellularLocation>
        <location evidence="1 14">Cytoplasm</location>
    </subcellularLocation>
</comment>
<dbReference type="GO" id="GO:0009252">
    <property type="term" value="P:peptidoglycan biosynthetic process"/>
    <property type="evidence" value="ECO:0007669"/>
    <property type="project" value="UniProtKB-UniRule"/>
</dbReference>
<feature type="compositionally biased region" description="Gly residues" evidence="15">
    <location>
        <begin position="524"/>
        <end position="536"/>
    </location>
</feature>
<proteinExistence type="inferred from homology"/>
<dbReference type="AlphaFoldDB" id="A0AAW4G8F6"/>
<evidence type="ECO:0000256" key="5">
    <source>
        <dbReference type="ARBA" id="ARBA00022598"/>
    </source>
</evidence>
<evidence type="ECO:0000256" key="6">
    <source>
        <dbReference type="ARBA" id="ARBA00022618"/>
    </source>
</evidence>
<dbReference type="InterPro" id="IPR036615">
    <property type="entry name" value="Mur_ligase_C_dom_sf"/>
</dbReference>
<dbReference type="Gene3D" id="3.40.1190.10">
    <property type="entry name" value="Mur-like, catalytic domain"/>
    <property type="match status" value="1"/>
</dbReference>
<evidence type="ECO:0000256" key="9">
    <source>
        <dbReference type="ARBA" id="ARBA00022960"/>
    </source>
</evidence>
<keyword evidence="4 14" id="KW-0963">Cytoplasm</keyword>
<dbReference type="InterPro" id="IPR050061">
    <property type="entry name" value="MurCDEF_pg_biosynth"/>
</dbReference>
<evidence type="ECO:0000256" key="4">
    <source>
        <dbReference type="ARBA" id="ARBA00022490"/>
    </source>
</evidence>
<keyword evidence="6 14" id="KW-0132">Cell division</keyword>
<evidence type="ECO:0000256" key="3">
    <source>
        <dbReference type="ARBA" id="ARBA00012211"/>
    </source>
</evidence>
<comment type="function">
    <text evidence="14">Cell wall formation.</text>
</comment>
<dbReference type="EMBL" id="JAFFGU010000008">
    <property type="protein sequence ID" value="MBM7279380.1"/>
    <property type="molecule type" value="Genomic_DNA"/>
</dbReference>
<dbReference type="HAMAP" id="MF_00046">
    <property type="entry name" value="MurC"/>
    <property type="match status" value="1"/>
</dbReference>
<dbReference type="RefSeq" id="WP_204718455.1">
    <property type="nucleotide sequence ID" value="NZ_JAFFGU010000008.1"/>
</dbReference>
<dbReference type="GO" id="GO:0071555">
    <property type="term" value="P:cell wall organization"/>
    <property type="evidence" value="ECO:0007669"/>
    <property type="project" value="UniProtKB-KW"/>
</dbReference>
<evidence type="ECO:0000313" key="19">
    <source>
        <dbReference type="EMBL" id="MBM7279380.1"/>
    </source>
</evidence>
<dbReference type="InterPro" id="IPR005758">
    <property type="entry name" value="UDP-N-AcMur_Ala_ligase_MurC"/>
</dbReference>
<dbReference type="InterPro" id="IPR036565">
    <property type="entry name" value="Mur-like_cat_sf"/>
</dbReference>
<dbReference type="SUPFAM" id="SSF51984">
    <property type="entry name" value="MurCD N-terminal domain"/>
    <property type="match status" value="1"/>
</dbReference>
<protein>
    <recommendedName>
        <fullName evidence="3 14">UDP-N-acetylmuramate--L-alanine ligase</fullName>
        <ecNumber evidence="3 14">6.3.2.8</ecNumber>
    </recommendedName>
    <alternativeName>
        <fullName evidence="14">UDP-N-acetylmuramoyl-L-alanine synthetase</fullName>
    </alternativeName>
</protein>
<keyword evidence="5 14" id="KW-0436">Ligase</keyword>
<comment type="catalytic activity">
    <reaction evidence="13 14">
        <text>UDP-N-acetyl-alpha-D-muramate + L-alanine + ATP = UDP-N-acetyl-alpha-D-muramoyl-L-alanine + ADP + phosphate + H(+)</text>
        <dbReference type="Rhea" id="RHEA:23372"/>
        <dbReference type="ChEBI" id="CHEBI:15378"/>
        <dbReference type="ChEBI" id="CHEBI:30616"/>
        <dbReference type="ChEBI" id="CHEBI:43474"/>
        <dbReference type="ChEBI" id="CHEBI:57972"/>
        <dbReference type="ChEBI" id="CHEBI:70757"/>
        <dbReference type="ChEBI" id="CHEBI:83898"/>
        <dbReference type="ChEBI" id="CHEBI:456216"/>
        <dbReference type="EC" id="6.3.2.8"/>
    </reaction>
</comment>
<name>A0AAW4G8F6_GORRU</name>
<feature type="region of interest" description="Disordered" evidence="15">
    <location>
        <begin position="511"/>
        <end position="536"/>
    </location>
</feature>
<dbReference type="Gene3D" id="3.90.190.20">
    <property type="entry name" value="Mur ligase, C-terminal domain"/>
    <property type="match status" value="1"/>
</dbReference>
<evidence type="ECO:0000259" key="17">
    <source>
        <dbReference type="Pfam" id="PF02875"/>
    </source>
</evidence>
<keyword evidence="9 14" id="KW-0133">Cell shape</keyword>
<feature type="domain" description="Mur ligase C-terminal" evidence="17">
    <location>
        <begin position="361"/>
        <end position="496"/>
    </location>
</feature>
<evidence type="ECO:0000256" key="12">
    <source>
        <dbReference type="ARBA" id="ARBA00023316"/>
    </source>
</evidence>
<comment type="similarity">
    <text evidence="14">Belongs to the MurCDEF family.</text>
</comment>
<feature type="domain" description="Mur ligase central" evidence="18">
    <location>
        <begin position="127"/>
        <end position="329"/>
    </location>
</feature>
<feature type="compositionally biased region" description="Low complexity" evidence="15">
    <location>
        <begin position="511"/>
        <end position="523"/>
    </location>
</feature>
<evidence type="ECO:0000259" key="16">
    <source>
        <dbReference type="Pfam" id="PF01225"/>
    </source>
</evidence>
<keyword evidence="11 14" id="KW-0131">Cell cycle</keyword>
<evidence type="ECO:0000256" key="7">
    <source>
        <dbReference type="ARBA" id="ARBA00022741"/>
    </source>
</evidence>
<evidence type="ECO:0000259" key="18">
    <source>
        <dbReference type="Pfam" id="PF08245"/>
    </source>
</evidence>
<evidence type="ECO:0000256" key="15">
    <source>
        <dbReference type="SAM" id="MobiDB-lite"/>
    </source>
</evidence>
<gene>
    <name evidence="14" type="primary">murC</name>
    <name evidence="19" type="ORF">JTZ10_16645</name>
</gene>
<dbReference type="GO" id="GO:0008763">
    <property type="term" value="F:UDP-N-acetylmuramate-L-alanine ligase activity"/>
    <property type="evidence" value="ECO:0007669"/>
    <property type="project" value="UniProtKB-UniRule"/>
</dbReference>
<evidence type="ECO:0000256" key="14">
    <source>
        <dbReference type="HAMAP-Rule" id="MF_00046"/>
    </source>
</evidence>
<comment type="caution">
    <text evidence="19">The sequence shown here is derived from an EMBL/GenBank/DDBJ whole genome shotgun (WGS) entry which is preliminary data.</text>
</comment>
<evidence type="ECO:0000256" key="1">
    <source>
        <dbReference type="ARBA" id="ARBA00004496"/>
    </source>
</evidence>
<comment type="pathway">
    <text evidence="2 14">Cell wall biogenesis; peptidoglycan biosynthesis.</text>
</comment>
<dbReference type="GO" id="GO:0008360">
    <property type="term" value="P:regulation of cell shape"/>
    <property type="evidence" value="ECO:0007669"/>
    <property type="project" value="UniProtKB-KW"/>
</dbReference>
<dbReference type="SUPFAM" id="SSF53623">
    <property type="entry name" value="MurD-like peptide ligases, catalytic domain"/>
    <property type="match status" value="1"/>
</dbReference>
<dbReference type="GO" id="GO:0005737">
    <property type="term" value="C:cytoplasm"/>
    <property type="evidence" value="ECO:0007669"/>
    <property type="project" value="UniProtKB-SubCell"/>
</dbReference>
<dbReference type="InterPro" id="IPR000713">
    <property type="entry name" value="Mur_ligase_N"/>
</dbReference>